<feature type="region of interest" description="Disordered" evidence="8">
    <location>
        <begin position="415"/>
        <end position="437"/>
    </location>
</feature>
<gene>
    <name evidence="9" type="ORF">Esi_0162_0040</name>
</gene>
<evidence type="ECO:0000256" key="7">
    <source>
        <dbReference type="ARBA" id="ARBA00023006"/>
    </source>
</evidence>
<dbReference type="Pfam" id="PF03987">
    <property type="entry name" value="Autophagy_act_C"/>
    <property type="match status" value="1"/>
</dbReference>
<evidence type="ECO:0000256" key="1">
    <source>
        <dbReference type="ARBA" id="ARBA00004496"/>
    </source>
</evidence>
<feature type="compositionally biased region" description="Low complexity" evidence="8">
    <location>
        <begin position="97"/>
        <end position="109"/>
    </location>
</feature>
<comment type="similarity">
    <text evidence="2">Belongs to the ATG3 family.</text>
</comment>
<feature type="region of interest" description="Disordered" evidence="8">
    <location>
        <begin position="86"/>
        <end position="115"/>
    </location>
</feature>
<dbReference type="InParanoid" id="D7FLZ2"/>
<evidence type="ECO:0000256" key="8">
    <source>
        <dbReference type="SAM" id="MobiDB-lite"/>
    </source>
</evidence>
<dbReference type="PANTHER" id="PTHR12866:SF2">
    <property type="entry name" value="UBIQUITIN-LIKE-CONJUGATING ENZYME ATG3"/>
    <property type="match status" value="1"/>
</dbReference>
<dbReference type="GO" id="GO:0000045">
    <property type="term" value="P:autophagosome assembly"/>
    <property type="evidence" value="ECO:0007669"/>
    <property type="project" value="TreeGrafter"/>
</dbReference>
<dbReference type="FunCoup" id="D7FLZ2">
    <property type="interactions" value="521"/>
</dbReference>
<dbReference type="GO" id="GO:0000407">
    <property type="term" value="C:phagophore assembly site"/>
    <property type="evidence" value="ECO:0007669"/>
    <property type="project" value="TreeGrafter"/>
</dbReference>
<evidence type="ECO:0000313" key="9">
    <source>
        <dbReference type="EMBL" id="CBJ29817.1"/>
    </source>
</evidence>
<keyword evidence="6" id="KW-0653">Protein transport</keyword>
<dbReference type="Proteomes" id="UP000002630">
    <property type="component" value="Linkage Group LG21"/>
</dbReference>
<comment type="subcellular location">
    <subcellularLocation>
        <location evidence="1">Cytoplasm</location>
    </subcellularLocation>
</comment>
<keyword evidence="5" id="KW-0833">Ubl conjugation pathway</keyword>
<dbReference type="InterPro" id="IPR007135">
    <property type="entry name" value="Atg3/Atg10"/>
</dbReference>
<accession>D7FLZ2</accession>
<keyword evidence="7" id="KW-0072">Autophagy</keyword>
<organism evidence="9 10">
    <name type="scientific">Ectocarpus siliculosus</name>
    <name type="common">Brown alga</name>
    <name type="synonym">Conferva siliculosa</name>
    <dbReference type="NCBI Taxonomy" id="2880"/>
    <lineage>
        <taxon>Eukaryota</taxon>
        <taxon>Sar</taxon>
        <taxon>Stramenopiles</taxon>
        <taxon>Ochrophyta</taxon>
        <taxon>PX clade</taxon>
        <taxon>Phaeophyceae</taxon>
        <taxon>Ectocarpales</taxon>
        <taxon>Ectocarpaceae</taxon>
        <taxon>Ectocarpus</taxon>
    </lineage>
</organism>
<keyword evidence="10" id="KW-1185">Reference proteome</keyword>
<evidence type="ECO:0000256" key="3">
    <source>
        <dbReference type="ARBA" id="ARBA00022448"/>
    </source>
</evidence>
<protein>
    <submittedName>
        <fullName evidence="9">Autophagy-related protein3</fullName>
    </submittedName>
</protein>
<dbReference type="GO" id="GO:0044804">
    <property type="term" value="P:nucleophagy"/>
    <property type="evidence" value="ECO:0007669"/>
    <property type="project" value="TreeGrafter"/>
</dbReference>
<dbReference type="EMBL" id="FN649746">
    <property type="protein sequence ID" value="CBJ29817.1"/>
    <property type="molecule type" value="Genomic_DNA"/>
</dbReference>
<evidence type="ECO:0000256" key="5">
    <source>
        <dbReference type="ARBA" id="ARBA00022786"/>
    </source>
</evidence>
<keyword evidence="3" id="KW-0813">Transport</keyword>
<proteinExistence type="inferred from homology"/>
<evidence type="ECO:0000256" key="4">
    <source>
        <dbReference type="ARBA" id="ARBA00022490"/>
    </source>
</evidence>
<dbReference type="GO" id="GO:0061723">
    <property type="term" value="P:glycophagy"/>
    <property type="evidence" value="ECO:0007669"/>
    <property type="project" value="TreeGrafter"/>
</dbReference>
<dbReference type="PANTHER" id="PTHR12866">
    <property type="entry name" value="UBIQUITIN-LIKE-CONJUGATING ENZYME ATG3"/>
    <property type="match status" value="1"/>
</dbReference>
<keyword evidence="4" id="KW-0963">Cytoplasm</keyword>
<evidence type="ECO:0000313" key="10">
    <source>
        <dbReference type="Proteomes" id="UP000002630"/>
    </source>
</evidence>
<dbReference type="GO" id="GO:0015031">
    <property type="term" value="P:protein transport"/>
    <property type="evidence" value="ECO:0007669"/>
    <property type="project" value="UniProtKB-KW"/>
</dbReference>
<dbReference type="GO" id="GO:0019776">
    <property type="term" value="F:Atg8-family ligase activity"/>
    <property type="evidence" value="ECO:0007669"/>
    <property type="project" value="TreeGrafter"/>
</dbReference>
<reference evidence="9 10" key="1">
    <citation type="journal article" date="2010" name="Nature">
        <title>The Ectocarpus genome and the independent evolution of multicellularity in brown algae.</title>
        <authorList>
            <person name="Cock J.M."/>
            <person name="Sterck L."/>
            <person name="Rouze P."/>
            <person name="Scornet D."/>
            <person name="Allen A.E."/>
            <person name="Amoutzias G."/>
            <person name="Anthouard V."/>
            <person name="Artiguenave F."/>
            <person name="Aury J.M."/>
            <person name="Badger J.H."/>
            <person name="Beszteri B."/>
            <person name="Billiau K."/>
            <person name="Bonnet E."/>
            <person name="Bothwell J.H."/>
            <person name="Bowler C."/>
            <person name="Boyen C."/>
            <person name="Brownlee C."/>
            <person name="Carrano C.J."/>
            <person name="Charrier B."/>
            <person name="Cho G.Y."/>
            <person name="Coelho S.M."/>
            <person name="Collen J."/>
            <person name="Corre E."/>
            <person name="Da Silva C."/>
            <person name="Delage L."/>
            <person name="Delaroque N."/>
            <person name="Dittami S.M."/>
            <person name="Doulbeau S."/>
            <person name="Elias M."/>
            <person name="Farnham G."/>
            <person name="Gachon C.M."/>
            <person name="Gschloessl B."/>
            <person name="Heesch S."/>
            <person name="Jabbari K."/>
            <person name="Jubin C."/>
            <person name="Kawai H."/>
            <person name="Kimura K."/>
            <person name="Kloareg B."/>
            <person name="Kupper F.C."/>
            <person name="Lang D."/>
            <person name="Le Bail A."/>
            <person name="Leblanc C."/>
            <person name="Lerouge P."/>
            <person name="Lohr M."/>
            <person name="Lopez P.J."/>
            <person name="Martens C."/>
            <person name="Maumus F."/>
            <person name="Michel G."/>
            <person name="Miranda-Saavedra D."/>
            <person name="Morales J."/>
            <person name="Moreau H."/>
            <person name="Motomura T."/>
            <person name="Nagasato C."/>
            <person name="Napoli C.A."/>
            <person name="Nelson D.R."/>
            <person name="Nyvall-Collen P."/>
            <person name="Peters A.F."/>
            <person name="Pommier C."/>
            <person name="Potin P."/>
            <person name="Poulain J."/>
            <person name="Quesneville H."/>
            <person name="Read B."/>
            <person name="Rensing S.A."/>
            <person name="Ritter A."/>
            <person name="Rousvoal S."/>
            <person name="Samanta M."/>
            <person name="Samson G."/>
            <person name="Schroeder D.C."/>
            <person name="Segurens B."/>
            <person name="Strittmatter M."/>
            <person name="Tonon T."/>
            <person name="Tregear J.W."/>
            <person name="Valentin K."/>
            <person name="von Dassow P."/>
            <person name="Yamagishi T."/>
            <person name="Van de Peer Y."/>
            <person name="Wincker P."/>
        </authorList>
    </citation>
    <scope>NUCLEOTIDE SEQUENCE [LARGE SCALE GENOMIC DNA]</scope>
    <source>
        <strain evidence="10">Ec32 / CCAP1310/4</strain>
    </source>
</reference>
<dbReference type="OMA" id="KWCKAIS"/>
<dbReference type="OrthoDB" id="1584384at2759"/>
<dbReference type="GO" id="GO:0005829">
    <property type="term" value="C:cytosol"/>
    <property type="evidence" value="ECO:0007669"/>
    <property type="project" value="TreeGrafter"/>
</dbReference>
<evidence type="ECO:0000256" key="2">
    <source>
        <dbReference type="ARBA" id="ARBA00007683"/>
    </source>
</evidence>
<sequence length="437" mass="46560">MLSLAKRIRETVTPARKTSAFLSQGVLTPEEFIEAGEQLVFKCPTWTWEAGDPSKAKDCLPDKSRQFLVTRNVPCHRRAKDLEGEYVGDTEVRQGESASMTAAAPATGAQQNQREEQGGVYLTMRGWSPMWWQIPREEGGMGGATATMAMRRSCSWGVGRGGLLGGEGGATDQDGVAAGLGAIQLVESHFTSPAKAATSTADTAAALQEAARETSTASGAIADFSGAGEEGKGSGGGPAGAGGGVGAGGGMLEDEDCPDLDSYVEDNLMQGDEATVQAGGVSYLTAQEPDDPILPTRSYDLSITYDKHHQTPRMFLFGYDESGQPLPAEEVFEDVMQDYARQTVTMEPHPHLSSHHASVHPCKHASTMKIMLENLTKGGKEARVDQYLFIFLKFIQSVVPTIDYDYTMSVDAGGGNNNDTSEPDLDDAFVDVAETSP</sequence>
<dbReference type="EMBL" id="FN648158">
    <property type="protein sequence ID" value="CBJ29817.1"/>
    <property type="molecule type" value="Genomic_DNA"/>
</dbReference>
<dbReference type="GO" id="GO:0000422">
    <property type="term" value="P:autophagy of mitochondrion"/>
    <property type="evidence" value="ECO:0007669"/>
    <property type="project" value="TreeGrafter"/>
</dbReference>
<feature type="compositionally biased region" description="Gly residues" evidence="8">
    <location>
        <begin position="233"/>
        <end position="251"/>
    </location>
</feature>
<dbReference type="eggNOG" id="KOG2981">
    <property type="taxonomic scope" value="Eukaryota"/>
</dbReference>
<dbReference type="STRING" id="2880.D7FLZ2"/>
<name>D7FLZ2_ECTSI</name>
<evidence type="ECO:0000256" key="6">
    <source>
        <dbReference type="ARBA" id="ARBA00022927"/>
    </source>
</evidence>
<dbReference type="AlphaFoldDB" id="D7FLZ2"/>
<feature type="region of interest" description="Disordered" evidence="8">
    <location>
        <begin position="223"/>
        <end position="256"/>
    </location>
</feature>